<comment type="caution">
    <text evidence="1">The sequence shown here is derived from an EMBL/GenBank/DDBJ whole genome shotgun (WGS) entry which is preliminary data.</text>
</comment>
<gene>
    <name evidence="1" type="ORF">ElyMa_006450200</name>
</gene>
<dbReference type="AlphaFoldDB" id="A0AAV4HYH7"/>
<dbReference type="PANTHER" id="PTHR10773">
    <property type="entry name" value="DNA-DIRECTED RNA POLYMERASES I, II, AND III SUBUNIT RPABC2"/>
    <property type="match status" value="1"/>
</dbReference>
<evidence type="ECO:0000313" key="2">
    <source>
        <dbReference type="Proteomes" id="UP000762676"/>
    </source>
</evidence>
<proteinExistence type="predicted"/>
<sequence>MDLESVLMCPKTKASAMYYRTKLVVNNMTYFNLKTKEGFCYIFDESNADLSSQMFGYLHHIHFSRYLDANPDVSNVVIWSDGCDYQNKCVTIANSLLQLVVEKKMLIEQKFLTPGHTQMECDAMHSLIERRTKYDIFTPREYMLAMEIARETPSAYKVTEVQFSDTKKLSSDYLKSVRPGKKESDPKVSDVCAYRYALNDVGAPQILYKLDWMDDWHELPTRLKTDRKRWVSLFTERLAITKRKFQDLQDMKSVMPESARRQVLLLKTRNRRKRRITWFNPPYSKNVSSNIGKKFFDLLNSCFPPNHKLHKIINKNTIKLSYSCTPNIKQIISSHNKRIINESSNKASTTKLCNCRDKPSCPLQGKCLEQSLVYQATISETNANKMDTYKGITENTFKTRFNQHMSSFRLHHKRSATALSKHVWKLKDNKKDFKISWKIIEKSAAYSTKTKKCNLCLSEKYFILEKKPTLNKRKEIFSTCMHTRKYLLKNARNRGAPTTN</sequence>
<protein>
    <recommendedName>
        <fullName evidence="3">GIY-YIG domain-containing protein</fullName>
    </recommendedName>
</protein>
<organism evidence="1 2">
    <name type="scientific">Elysia marginata</name>
    <dbReference type="NCBI Taxonomy" id="1093978"/>
    <lineage>
        <taxon>Eukaryota</taxon>
        <taxon>Metazoa</taxon>
        <taxon>Spiralia</taxon>
        <taxon>Lophotrochozoa</taxon>
        <taxon>Mollusca</taxon>
        <taxon>Gastropoda</taxon>
        <taxon>Heterobranchia</taxon>
        <taxon>Euthyneura</taxon>
        <taxon>Panpulmonata</taxon>
        <taxon>Sacoglossa</taxon>
        <taxon>Placobranchoidea</taxon>
        <taxon>Plakobranchidae</taxon>
        <taxon>Elysia</taxon>
    </lineage>
</organism>
<dbReference type="Proteomes" id="UP000762676">
    <property type="component" value="Unassembled WGS sequence"/>
</dbReference>
<keyword evidence="2" id="KW-1185">Reference proteome</keyword>
<evidence type="ECO:0000313" key="1">
    <source>
        <dbReference type="EMBL" id="GFS02650.1"/>
    </source>
</evidence>
<accession>A0AAV4HYH7</accession>
<dbReference type="EMBL" id="BMAT01012953">
    <property type="protein sequence ID" value="GFS02650.1"/>
    <property type="molecule type" value="Genomic_DNA"/>
</dbReference>
<dbReference type="PANTHER" id="PTHR10773:SF19">
    <property type="match status" value="1"/>
</dbReference>
<evidence type="ECO:0008006" key="3">
    <source>
        <dbReference type="Google" id="ProtNLM"/>
    </source>
</evidence>
<name>A0AAV4HYH7_9GAST</name>
<reference evidence="1 2" key="1">
    <citation type="journal article" date="2021" name="Elife">
        <title>Chloroplast acquisition without the gene transfer in kleptoplastic sea slugs, Plakobranchus ocellatus.</title>
        <authorList>
            <person name="Maeda T."/>
            <person name="Takahashi S."/>
            <person name="Yoshida T."/>
            <person name="Shimamura S."/>
            <person name="Takaki Y."/>
            <person name="Nagai Y."/>
            <person name="Toyoda A."/>
            <person name="Suzuki Y."/>
            <person name="Arimoto A."/>
            <person name="Ishii H."/>
            <person name="Satoh N."/>
            <person name="Nishiyama T."/>
            <person name="Hasebe M."/>
            <person name="Maruyama T."/>
            <person name="Minagawa J."/>
            <person name="Obokata J."/>
            <person name="Shigenobu S."/>
        </authorList>
    </citation>
    <scope>NUCLEOTIDE SEQUENCE [LARGE SCALE GENOMIC DNA]</scope>
</reference>